<organism evidence="1 2">
    <name type="scientific">Thelephora ganbajun</name>
    <name type="common">Ganba fungus</name>
    <dbReference type="NCBI Taxonomy" id="370292"/>
    <lineage>
        <taxon>Eukaryota</taxon>
        <taxon>Fungi</taxon>
        <taxon>Dikarya</taxon>
        <taxon>Basidiomycota</taxon>
        <taxon>Agaricomycotina</taxon>
        <taxon>Agaricomycetes</taxon>
        <taxon>Thelephorales</taxon>
        <taxon>Thelephoraceae</taxon>
        <taxon>Thelephora</taxon>
    </lineage>
</organism>
<dbReference type="EMBL" id="MU117997">
    <property type="protein sequence ID" value="KAF9649471.1"/>
    <property type="molecule type" value="Genomic_DNA"/>
</dbReference>
<evidence type="ECO:0000313" key="1">
    <source>
        <dbReference type="EMBL" id="KAF9649471.1"/>
    </source>
</evidence>
<name>A0ACB6ZJZ4_THEGA</name>
<gene>
    <name evidence="1" type="ORF">BDM02DRAFT_1826185</name>
</gene>
<accession>A0ACB6ZJZ4</accession>
<reference evidence="1" key="1">
    <citation type="submission" date="2019-10" db="EMBL/GenBank/DDBJ databases">
        <authorList>
            <consortium name="DOE Joint Genome Institute"/>
            <person name="Kuo A."/>
            <person name="Miyauchi S."/>
            <person name="Kiss E."/>
            <person name="Drula E."/>
            <person name="Kohler A."/>
            <person name="Sanchez-Garcia M."/>
            <person name="Andreopoulos B."/>
            <person name="Barry K.W."/>
            <person name="Bonito G."/>
            <person name="Buee M."/>
            <person name="Carver A."/>
            <person name="Chen C."/>
            <person name="Cichocki N."/>
            <person name="Clum A."/>
            <person name="Culley D."/>
            <person name="Crous P.W."/>
            <person name="Fauchery L."/>
            <person name="Girlanda M."/>
            <person name="Hayes R."/>
            <person name="Keri Z."/>
            <person name="Labutti K."/>
            <person name="Lipzen A."/>
            <person name="Lombard V."/>
            <person name="Magnuson J."/>
            <person name="Maillard F."/>
            <person name="Morin E."/>
            <person name="Murat C."/>
            <person name="Nolan M."/>
            <person name="Ohm R."/>
            <person name="Pangilinan J."/>
            <person name="Pereira M."/>
            <person name="Perotto S."/>
            <person name="Peter M."/>
            <person name="Riley R."/>
            <person name="Sitrit Y."/>
            <person name="Stielow B."/>
            <person name="Szollosi G."/>
            <person name="Zifcakova L."/>
            <person name="Stursova M."/>
            <person name="Spatafora J.W."/>
            <person name="Tedersoo L."/>
            <person name="Vaario L.-M."/>
            <person name="Yamada A."/>
            <person name="Yan M."/>
            <person name="Wang P."/>
            <person name="Xu J."/>
            <person name="Bruns T."/>
            <person name="Baldrian P."/>
            <person name="Vilgalys R."/>
            <person name="Henrissat B."/>
            <person name="Grigoriev I.V."/>
            <person name="Hibbett D."/>
            <person name="Nagy L.G."/>
            <person name="Martin F.M."/>
        </authorList>
    </citation>
    <scope>NUCLEOTIDE SEQUENCE</scope>
    <source>
        <strain evidence="1">P2</strain>
    </source>
</reference>
<proteinExistence type="predicted"/>
<sequence length="1191" mass="133429">MRLPNGATNGNVQTSMQADRSRSERLPFSPTVASHEPPTAEASVLNSIRCAQRAEYRHGDRRGCLKGTRTAVLDEIEFWTRDFDKPPVYWLNGLAGTGKSTIAQTIAERIFADGRLGASFFCSRDFEDRRDLHFIFPTIAVQLARRYTEFRSIFVPLVQSDPAIVDESLYDQMKKLIIEPLEESSISTVIVIDALDEEPASAILTVLGQFVSETTRVKFFLTGRPEPRIREGFRIPLLAEATDMFVLHEVEASQVDSDIRLFFKQGFLELARRRHELDGWPTKEQLDLLCERAAGLFVYAVATVKFVDYRNKNPKKQLDRLLLLPKSTIYEGKTKFKLNTTLDSLYASILQEAFGDNDPEDDPMVRSVLSAVILAANPLSPSAIGTLLGFDTEDVLPLLSSIHSLLTLREDTNQPVRPFHKSFPDFIVDPTRCMNKRFHVSPPSHHPELLVGCLNLMNRTLEKNMCKLPDAVTNYEVPDLRERTERYIDPALQYACKSWHKHLVDEHTACTPEITSALHRFLENKLVFWVEVLSVLGAAREAIDALDLVRKRLKASPTLKLADDCFHFVTGFFEVIEESAPHIYHSALPLSPRKSMVRKLYGSHASPMARIVHGLPVSWDPAGVTMRYSCSTAAWSPCGRLIAISDGKSGAEIRDAATLKPLTVLEFPECQTQKLVFSPDSRLLMSCNKRPENFISWDLQTGVLVSAISPELRGRPPITYSACGTMFGALIHRYSDFVICTYDVHSGTHICSHPVEGTVIGDVWTHGECLRFAVVKPGSITTWEVGFTSRNAPTEIESLPLPDNSPHDLDPDSFHPTLSRLAFTHSGRIFVWDARHSKFLLNEDAPWPISIKTSFSSDGRFFICETHPSKIYLWKESPTGYILHRKLNCQTETFNLLISPNGESIFVSSFRTIQLWRTADSTISFSRKQSRDRFIVEFSPDETLAAVKRLEDDTITVLDLKSGDPLSVVDAGMQVNGQRVTGSIVVAVGRKEVVAWNLPARNHVLNTKANVNDSIQTATISCPTMLSDPYPLEFASISPDLHSVAIVEGTSPFDGYLHLHDVPTGRCLGSVPMRGEGDKRPWFTSGGREVWYITDDDEANGLAIVEDSESGVIKLEHLGPTDQPPNTPPWLSSRGYQIMDDGWILDLSGKRLLWLPLHWQSLDTQARTWSGRFLALLHGALPEAVILELEE</sequence>
<keyword evidence="2" id="KW-1185">Reference proteome</keyword>
<dbReference type="Proteomes" id="UP000886501">
    <property type="component" value="Unassembled WGS sequence"/>
</dbReference>
<reference evidence="1" key="2">
    <citation type="journal article" date="2020" name="Nat. Commun.">
        <title>Large-scale genome sequencing of mycorrhizal fungi provides insights into the early evolution of symbiotic traits.</title>
        <authorList>
            <person name="Miyauchi S."/>
            <person name="Kiss E."/>
            <person name="Kuo A."/>
            <person name="Drula E."/>
            <person name="Kohler A."/>
            <person name="Sanchez-Garcia M."/>
            <person name="Morin E."/>
            <person name="Andreopoulos B."/>
            <person name="Barry K.W."/>
            <person name="Bonito G."/>
            <person name="Buee M."/>
            <person name="Carver A."/>
            <person name="Chen C."/>
            <person name="Cichocki N."/>
            <person name="Clum A."/>
            <person name="Culley D."/>
            <person name="Crous P.W."/>
            <person name="Fauchery L."/>
            <person name="Girlanda M."/>
            <person name="Hayes R.D."/>
            <person name="Keri Z."/>
            <person name="LaButti K."/>
            <person name="Lipzen A."/>
            <person name="Lombard V."/>
            <person name="Magnuson J."/>
            <person name="Maillard F."/>
            <person name="Murat C."/>
            <person name="Nolan M."/>
            <person name="Ohm R.A."/>
            <person name="Pangilinan J."/>
            <person name="Pereira M.F."/>
            <person name="Perotto S."/>
            <person name="Peter M."/>
            <person name="Pfister S."/>
            <person name="Riley R."/>
            <person name="Sitrit Y."/>
            <person name="Stielow J.B."/>
            <person name="Szollosi G."/>
            <person name="Zifcakova L."/>
            <person name="Stursova M."/>
            <person name="Spatafora J.W."/>
            <person name="Tedersoo L."/>
            <person name="Vaario L.M."/>
            <person name="Yamada A."/>
            <person name="Yan M."/>
            <person name="Wang P."/>
            <person name="Xu J."/>
            <person name="Bruns T."/>
            <person name="Baldrian P."/>
            <person name="Vilgalys R."/>
            <person name="Dunand C."/>
            <person name="Henrissat B."/>
            <person name="Grigoriev I.V."/>
            <person name="Hibbett D."/>
            <person name="Nagy L.G."/>
            <person name="Martin F.M."/>
        </authorList>
    </citation>
    <scope>NUCLEOTIDE SEQUENCE</scope>
    <source>
        <strain evidence="1">P2</strain>
    </source>
</reference>
<protein>
    <submittedName>
        <fullName evidence="1">Uncharacterized protein</fullName>
    </submittedName>
</protein>
<comment type="caution">
    <text evidence="1">The sequence shown here is derived from an EMBL/GenBank/DDBJ whole genome shotgun (WGS) entry which is preliminary data.</text>
</comment>
<evidence type="ECO:0000313" key="2">
    <source>
        <dbReference type="Proteomes" id="UP000886501"/>
    </source>
</evidence>